<name>A0A2S3X8A8_PSEPU</name>
<comment type="caution">
    <text evidence="1">The sequence shown here is derived from an EMBL/GenBank/DDBJ whole genome shotgun (WGS) entry which is preliminary data.</text>
</comment>
<dbReference type="AlphaFoldDB" id="A0A2S3X8A8"/>
<dbReference type="OrthoDB" id="6996886at2"/>
<evidence type="ECO:0000313" key="1">
    <source>
        <dbReference type="EMBL" id="POG11836.1"/>
    </source>
</evidence>
<gene>
    <name evidence="1" type="ORF">BGP84_00740</name>
</gene>
<dbReference type="EMBL" id="MINH01000016">
    <property type="protein sequence ID" value="POG11836.1"/>
    <property type="molecule type" value="Genomic_DNA"/>
</dbReference>
<proteinExistence type="predicted"/>
<dbReference type="RefSeq" id="WP_060495021.1">
    <property type="nucleotide sequence ID" value="NZ_MINH01000016.1"/>
</dbReference>
<dbReference type="Proteomes" id="UP000237230">
    <property type="component" value="Unassembled WGS sequence"/>
</dbReference>
<organism evidence="1 2">
    <name type="scientific">Pseudomonas putida</name>
    <name type="common">Arthrobacter siderocapsulatus</name>
    <dbReference type="NCBI Taxonomy" id="303"/>
    <lineage>
        <taxon>Bacteria</taxon>
        <taxon>Pseudomonadati</taxon>
        <taxon>Pseudomonadota</taxon>
        <taxon>Gammaproteobacteria</taxon>
        <taxon>Pseudomonadales</taxon>
        <taxon>Pseudomonadaceae</taxon>
        <taxon>Pseudomonas</taxon>
    </lineage>
</organism>
<accession>A0A2S3X8A8</accession>
<reference evidence="1 2" key="2">
    <citation type="submission" date="2018-03" db="EMBL/GenBank/DDBJ databases">
        <title>Draft genome of Pseudomonas putida strain KH-21-114.</title>
        <authorList>
            <person name="Yoshizawa S."/>
            <person name="Khan N.H."/>
            <person name="Nishimura M."/>
            <person name="Chiura H.X."/>
            <person name="Ogura Y."/>
            <person name="Hayashi T."/>
            <person name="Kogure K."/>
        </authorList>
    </citation>
    <scope>NUCLEOTIDE SEQUENCE [LARGE SCALE GENOMIC DNA]</scope>
    <source>
        <strain evidence="1 2">KH-21-114</strain>
    </source>
</reference>
<evidence type="ECO:0000313" key="2">
    <source>
        <dbReference type="Proteomes" id="UP000237230"/>
    </source>
</evidence>
<sequence>MKSLVAGELRAKIEESRKNSASCGKDFTLARVRSFQEADQKLQEACARLGIEKPHMIAAH</sequence>
<reference evidence="1 2" key="1">
    <citation type="submission" date="2016-08" db="EMBL/GenBank/DDBJ databases">
        <authorList>
            <person name="Seilhamer J.J."/>
        </authorList>
    </citation>
    <scope>NUCLEOTIDE SEQUENCE [LARGE SCALE GENOMIC DNA]</scope>
    <source>
        <strain evidence="1 2">KH-21-114</strain>
    </source>
</reference>
<protein>
    <submittedName>
        <fullName evidence="1">Uncharacterized protein</fullName>
    </submittedName>
</protein>